<evidence type="ECO:0000313" key="1">
    <source>
        <dbReference type="EMBL" id="MPC85552.1"/>
    </source>
</evidence>
<comment type="caution">
    <text evidence="1">The sequence shown here is derived from an EMBL/GenBank/DDBJ whole genome shotgun (WGS) entry which is preliminary data.</text>
</comment>
<reference evidence="1 2" key="1">
    <citation type="submission" date="2019-05" db="EMBL/GenBank/DDBJ databases">
        <title>Another draft genome of Portunus trituberculatus and its Hox gene families provides insights of decapod evolution.</title>
        <authorList>
            <person name="Jeong J.-H."/>
            <person name="Song I."/>
            <person name="Kim S."/>
            <person name="Choi T."/>
            <person name="Kim D."/>
            <person name="Ryu S."/>
            <person name="Kim W."/>
        </authorList>
    </citation>
    <scope>NUCLEOTIDE SEQUENCE [LARGE SCALE GENOMIC DNA]</scope>
    <source>
        <tissue evidence="1">Muscle</tissue>
    </source>
</reference>
<dbReference type="Proteomes" id="UP000324222">
    <property type="component" value="Unassembled WGS sequence"/>
</dbReference>
<evidence type="ECO:0000313" key="2">
    <source>
        <dbReference type="Proteomes" id="UP000324222"/>
    </source>
</evidence>
<protein>
    <submittedName>
        <fullName evidence="1">Uncharacterized protein</fullName>
    </submittedName>
</protein>
<sequence length="96" mass="11215">MIYDEWSLLACKYGLHNTIFYHNGRKHPSTLMIHVVSRTDDALLVWYFVFPPVCLPSRWQDSLVRDGRAATTFTYSELHSPANDSLFYSPARPHER</sequence>
<keyword evidence="2" id="KW-1185">Reference proteome</keyword>
<gene>
    <name evidence="1" type="ORF">E2C01_080333</name>
</gene>
<dbReference type="EMBL" id="VSRR010068779">
    <property type="protein sequence ID" value="MPC85552.1"/>
    <property type="molecule type" value="Genomic_DNA"/>
</dbReference>
<name>A0A5B7IP11_PORTR</name>
<organism evidence="1 2">
    <name type="scientific">Portunus trituberculatus</name>
    <name type="common">Swimming crab</name>
    <name type="synonym">Neptunus trituberculatus</name>
    <dbReference type="NCBI Taxonomy" id="210409"/>
    <lineage>
        <taxon>Eukaryota</taxon>
        <taxon>Metazoa</taxon>
        <taxon>Ecdysozoa</taxon>
        <taxon>Arthropoda</taxon>
        <taxon>Crustacea</taxon>
        <taxon>Multicrustacea</taxon>
        <taxon>Malacostraca</taxon>
        <taxon>Eumalacostraca</taxon>
        <taxon>Eucarida</taxon>
        <taxon>Decapoda</taxon>
        <taxon>Pleocyemata</taxon>
        <taxon>Brachyura</taxon>
        <taxon>Eubrachyura</taxon>
        <taxon>Portunoidea</taxon>
        <taxon>Portunidae</taxon>
        <taxon>Portuninae</taxon>
        <taxon>Portunus</taxon>
    </lineage>
</organism>
<dbReference type="AlphaFoldDB" id="A0A5B7IP11"/>
<proteinExistence type="predicted"/>
<accession>A0A5B7IP11</accession>